<dbReference type="Pfam" id="PF00378">
    <property type="entry name" value="ECH_1"/>
    <property type="match status" value="1"/>
</dbReference>
<dbReference type="InterPro" id="IPR029045">
    <property type="entry name" value="ClpP/crotonase-like_dom_sf"/>
</dbReference>
<dbReference type="PANTHER" id="PTHR11941">
    <property type="entry name" value="ENOYL-COA HYDRATASE-RELATED"/>
    <property type="match status" value="1"/>
</dbReference>
<sequence length="269" mass="28911">MNSTRSTDHWQASLPSSVQAERQGPVAILRLNRAHKRNALDDETVLGIEAFFDNLPDDVLSVLLCGDGEHFSAGLDLSELEERDIQQGIAHSRVWHRAFEKIQYGRVPVVAALHGAVVGGGLELAASVHVRVAERSAYYALPEGSRGIYVGGGGSVRLPRLIGVARMMDMMLTGRTYSAEEGLAIGLTTYLVETGKGFAKGLELATRIASNAPLTNFAVTQALPRIAEMAPGSGFAMEALMASIAQADPMAKDRLKAFLEKRAPKVTRS</sequence>
<evidence type="ECO:0000256" key="1">
    <source>
        <dbReference type="ARBA" id="ARBA00005254"/>
    </source>
</evidence>
<dbReference type="InterPro" id="IPR014748">
    <property type="entry name" value="Enoyl-CoA_hydra_C"/>
</dbReference>
<keyword evidence="2 3" id="KW-0456">Lyase</keyword>
<dbReference type="PANTHER" id="PTHR11941:SF54">
    <property type="entry name" value="ENOYL-COA HYDRATASE, MITOCHONDRIAL"/>
    <property type="match status" value="1"/>
</dbReference>
<dbReference type="CDD" id="cd06558">
    <property type="entry name" value="crotonase-like"/>
    <property type="match status" value="1"/>
</dbReference>
<evidence type="ECO:0000313" key="4">
    <source>
        <dbReference type="Proteomes" id="UP000254889"/>
    </source>
</evidence>
<dbReference type="NCBIfam" id="NF006013">
    <property type="entry name" value="PRK08150.1"/>
    <property type="match status" value="1"/>
</dbReference>
<dbReference type="GO" id="GO:0004300">
    <property type="term" value="F:enoyl-CoA hydratase activity"/>
    <property type="evidence" value="ECO:0007669"/>
    <property type="project" value="UniProtKB-EC"/>
</dbReference>
<comment type="similarity">
    <text evidence="1">Belongs to the enoyl-CoA hydratase/isomerase family.</text>
</comment>
<organism evidence="3 4">
    <name type="scientific">Pseudolabrys taiwanensis</name>
    <dbReference type="NCBI Taxonomy" id="331696"/>
    <lineage>
        <taxon>Bacteria</taxon>
        <taxon>Pseudomonadati</taxon>
        <taxon>Pseudomonadota</taxon>
        <taxon>Alphaproteobacteria</taxon>
        <taxon>Hyphomicrobiales</taxon>
        <taxon>Xanthobacteraceae</taxon>
        <taxon>Pseudolabrys</taxon>
    </lineage>
</organism>
<dbReference type="EC" id="4.2.1.17" evidence="3"/>
<dbReference type="KEGG" id="ptaw:DW352_17125"/>
<dbReference type="Gene3D" id="3.90.226.10">
    <property type="entry name" value="2-enoyl-CoA Hydratase, Chain A, domain 1"/>
    <property type="match status" value="1"/>
</dbReference>
<evidence type="ECO:0000256" key="2">
    <source>
        <dbReference type="ARBA" id="ARBA00023239"/>
    </source>
</evidence>
<dbReference type="EMBL" id="CP031417">
    <property type="protein sequence ID" value="AXK82095.1"/>
    <property type="molecule type" value="Genomic_DNA"/>
</dbReference>
<dbReference type="SUPFAM" id="SSF52096">
    <property type="entry name" value="ClpP/crotonase"/>
    <property type="match status" value="1"/>
</dbReference>
<proteinExistence type="inferred from homology"/>
<name>A0A345ZYU8_9HYPH</name>
<dbReference type="RefSeq" id="WP_115692474.1">
    <property type="nucleotide sequence ID" value="NZ_CP031417.1"/>
</dbReference>
<accession>A0A345ZYU8</accession>
<dbReference type="OrthoDB" id="5730382at2"/>
<dbReference type="Gene3D" id="1.10.12.10">
    <property type="entry name" value="Lyase 2-enoyl-coa Hydratase, Chain A, domain 2"/>
    <property type="match status" value="1"/>
</dbReference>
<dbReference type="InterPro" id="IPR001753">
    <property type="entry name" value="Enoyl-CoA_hydra/iso"/>
</dbReference>
<evidence type="ECO:0000313" key="3">
    <source>
        <dbReference type="EMBL" id="AXK82095.1"/>
    </source>
</evidence>
<keyword evidence="4" id="KW-1185">Reference proteome</keyword>
<gene>
    <name evidence="3" type="ORF">DW352_17125</name>
</gene>
<dbReference type="GO" id="GO:0006635">
    <property type="term" value="P:fatty acid beta-oxidation"/>
    <property type="evidence" value="ECO:0007669"/>
    <property type="project" value="TreeGrafter"/>
</dbReference>
<dbReference type="Proteomes" id="UP000254889">
    <property type="component" value="Chromosome"/>
</dbReference>
<dbReference type="AlphaFoldDB" id="A0A345ZYU8"/>
<reference evidence="3 4" key="1">
    <citation type="submission" date="2018-07" db="EMBL/GenBank/DDBJ databases">
        <authorList>
            <person name="Quirk P.G."/>
            <person name="Krulwich T.A."/>
        </authorList>
    </citation>
    <scope>NUCLEOTIDE SEQUENCE [LARGE SCALE GENOMIC DNA]</scope>
    <source>
        <strain evidence="3 4">CC-BB4</strain>
    </source>
</reference>
<protein>
    <submittedName>
        <fullName evidence="3">Enoyl-CoA hydratase</fullName>
        <ecNumber evidence="3">4.2.1.17</ecNumber>
    </submittedName>
</protein>